<proteinExistence type="predicted"/>
<reference evidence="1 2" key="1">
    <citation type="submission" date="2019-04" db="EMBL/GenBank/DDBJ databases">
        <title>An improved genome assembly and genetic linkage map for asparagus bean, Vigna unguiculata ssp. sesquipedialis.</title>
        <authorList>
            <person name="Xia Q."/>
            <person name="Zhang R."/>
            <person name="Dong Y."/>
        </authorList>
    </citation>
    <scope>NUCLEOTIDE SEQUENCE [LARGE SCALE GENOMIC DNA]</scope>
    <source>
        <tissue evidence="1">Leaf</tissue>
    </source>
</reference>
<evidence type="ECO:0000313" key="2">
    <source>
        <dbReference type="Proteomes" id="UP000501690"/>
    </source>
</evidence>
<evidence type="ECO:0000313" key="1">
    <source>
        <dbReference type="EMBL" id="QCD92386.1"/>
    </source>
</evidence>
<organism evidence="1 2">
    <name type="scientific">Vigna unguiculata</name>
    <name type="common">Cowpea</name>
    <dbReference type="NCBI Taxonomy" id="3917"/>
    <lineage>
        <taxon>Eukaryota</taxon>
        <taxon>Viridiplantae</taxon>
        <taxon>Streptophyta</taxon>
        <taxon>Embryophyta</taxon>
        <taxon>Tracheophyta</taxon>
        <taxon>Spermatophyta</taxon>
        <taxon>Magnoliopsida</taxon>
        <taxon>eudicotyledons</taxon>
        <taxon>Gunneridae</taxon>
        <taxon>Pentapetalae</taxon>
        <taxon>rosids</taxon>
        <taxon>fabids</taxon>
        <taxon>Fabales</taxon>
        <taxon>Fabaceae</taxon>
        <taxon>Papilionoideae</taxon>
        <taxon>50 kb inversion clade</taxon>
        <taxon>NPAAA clade</taxon>
        <taxon>indigoferoid/millettioid clade</taxon>
        <taxon>Phaseoleae</taxon>
        <taxon>Vigna</taxon>
    </lineage>
</organism>
<keyword evidence="2" id="KW-1185">Reference proteome</keyword>
<protein>
    <submittedName>
        <fullName evidence="1">Carbamoyl-phosphate synthase small subunit</fullName>
    </submittedName>
</protein>
<dbReference type="AlphaFoldDB" id="A0A4D6LWL2"/>
<gene>
    <name evidence="1" type="ORF">DEO72_LG5g448</name>
</gene>
<accession>A0A4D6LWL2</accession>
<dbReference type="EMBL" id="CP039349">
    <property type="protein sequence ID" value="QCD92386.1"/>
    <property type="molecule type" value="Genomic_DNA"/>
</dbReference>
<dbReference type="Proteomes" id="UP000501690">
    <property type="component" value="Linkage Group LG5"/>
</dbReference>
<sequence>MLNFLSAGHYARSHTSDLLKHRTGAKFFHIPPSDTAPDTFLTHSAALRDSLLCAIPAFLLHPRRRWPPRNTKAECNSPLTASRFSSTVTSTTSLAAASKRSAVHGERRATIGLRFADDFDRHDHHEDRLSQDGSLIGVFSMENSKIDEQLLQMSKSWDIVGKSC</sequence>
<name>A0A4D6LWL2_VIGUN</name>